<name>A0ABU1IED6_9BURK</name>
<organism evidence="1 2">
    <name type="scientific">Paracidovorax wautersii</name>
    <dbReference type="NCBI Taxonomy" id="1177982"/>
    <lineage>
        <taxon>Bacteria</taxon>
        <taxon>Pseudomonadati</taxon>
        <taxon>Pseudomonadota</taxon>
        <taxon>Betaproteobacteria</taxon>
        <taxon>Burkholderiales</taxon>
        <taxon>Comamonadaceae</taxon>
        <taxon>Paracidovorax</taxon>
    </lineage>
</organism>
<evidence type="ECO:0000313" key="2">
    <source>
        <dbReference type="Proteomes" id="UP001267710"/>
    </source>
</evidence>
<sequence length="79" mass="9147">MWKYKLELSPDETLRFEERERHGCGHVVQRYSIIGPQGEVTGSVQLTETALPASAEQRQLHLLQRNAWNDTVVDLRWTA</sequence>
<dbReference type="Proteomes" id="UP001267710">
    <property type="component" value="Unassembled WGS sequence"/>
</dbReference>
<protein>
    <submittedName>
        <fullName evidence="1">Uncharacterized protein</fullName>
    </submittedName>
</protein>
<accession>A0ABU1IED6</accession>
<comment type="caution">
    <text evidence="1">The sequence shown here is derived from an EMBL/GenBank/DDBJ whole genome shotgun (WGS) entry which is preliminary data.</text>
</comment>
<dbReference type="EMBL" id="JAVIZX010000001">
    <property type="protein sequence ID" value="MDR6215576.1"/>
    <property type="molecule type" value="Genomic_DNA"/>
</dbReference>
<evidence type="ECO:0000313" key="1">
    <source>
        <dbReference type="EMBL" id="MDR6215576.1"/>
    </source>
</evidence>
<keyword evidence="2" id="KW-1185">Reference proteome</keyword>
<proteinExistence type="predicted"/>
<gene>
    <name evidence="1" type="ORF">QE399_003265</name>
</gene>
<dbReference type="RefSeq" id="WP_309830323.1">
    <property type="nucleotide sequence ID" value="NZ_JAVIZX010000001.1"/>
</dbReference>
<reference evidence="1 2" key="1">
    <citation type="submission" date="2023-08" db="EMBL/GenBank/DDBJ databases">
        <title>Functional and genomic diversity of the sorghum phyllosphere microbiome.</title>
        <authorList>
            <person name="Shade A."/>
        </authorList>
    </citation>
    <scope>NUCLEOTIDE SEQUENCE [LARGE SCALE GENOMIC DNA]</scope>
    <source>
        <strain evidence="1 2">SORGH_AS_0335</strain>
    </source>
</reference>